<name>A0A2B4S552_STYPI</name>
<feature type="region of interest" description="Disordered" evidence="2">
    <location>
        <begin position="17"/>
        <end position="40"/>
    </location>
</feature>
<reference evidence="4" key="1">
    <citation type="journal article" date="2017" name="bioRxiv">
        <title>Comparative analysis of the genomes of Stylophora pistillata and Acropora digitifera provides evidence for extensive differences between species of corals.</title>
        <authorList>
            <person name="Voolstra C.R."/>
            <person name="Li Y."/>
            <person name="Liew Y.J."/>
            <person name="Baumgarten S."/>
            <person name="Zoccola D."/>
            <person name="Flot J.-F."/>
            <person name="Tambutte S."/>
            <person name="Allemand D."/>
            <person name="Aranda M."/>
        </authorList>
    </citation>
    <scope>NUCLEOTIDE SEQUENCE [LARGE SCALE GENOMIC DNA]</scope>
</reference>
<evidence type="ECO:0000313" key="4">
    <source>
        <dbReference type="Proteomes" id="UP000225706"/>
    </source>
</evidence>
<sequence length="167" mass="19231">MGKRDKRVACMNPIAMARARGPASSGPTARDYLNRNRPTLEEVKEMINKKKTGSETLAAYEEHLNQKFRNELKKNREKLLGSSEGSSKTRRKEKKKSSKSKKRYPSSSSSSMSTSDNSESEKEYKQRKKSKKSRKKRKRTESDTDEPRTKKRKRKHRQDSNGQSSSS</sequence>
<dbReference type="STRING" id="50429.A0A2B4S552"/>
<gene>
    <name evidence="3" type="primary">FAM133B</name>
    <name evidence="3" type="ORF">AWC38_SpisGene10355</name>
</gene>
<proteinExistence type="inferred from homology"/>
<dbReference type="OrthoDB" id="10065679at2759"/>
<dbReference type="EMBL" id="LSMT01000162">
    <property type="protein sequence ID" value="PFX25021.1"/>
    <property type="molecule type" value="Genomic_DNA"/>
</dbReference>
<protein>
    <submittedName>
        <fullName evidence="3">Protein FAM133B</fullName>
    </submittedName>
</protein>
<feature type="compositionally biased region" description="Basic residues" evidence="2">
    <location>
        <begin position="88"/>
        <end position="104"/>
    </location>
</feature>
<dbReference type="AlphaFoldDB" id="A0A2B4S552"/>
<evidence type="ECO:0000256" key="2">
    <source>
        <dbReference type="SAM" id="MobiDB-lite"/>
    </source>
</evidence>
<dbReference type="PANTHER" id="PTHR31911">
    <property type="entry name" value="PROTEIN FAM133"/>
    <property type="match status" value="1"/>
</dbReference>
<accession>A0A2B4S552</accession>
<feature type="compositionally biased region" description="Basic and acidic residues" evidence="2">
    <location>
        <begin position="68"/>
        <end position="79"/>
    </location>
</feature>
<evidence type="ECO:0000256" key="1">
    <source>
        <dbReference type="ARBA" id="ARBA00009569"/>
    </source>
</evidence>
<dbReference type="PANTHER" id="PTHR31911:SF1">
    <property type="entry name" value="FAMILY WITH SEQUENCE SIMILARITY 133 MEMBER B-RELATED"/>
    <property type="match status" value="1"/>
</dbReference>
<dbReference type="InterPro" id="IPR026766">
    <property type="entry name" value="Fam133"/>
</dbReference>
<comment type="similarity">
    <text evidence="1">Belongs to the FAM133 family.</text>
</comment>
<feature type="compositionally biased region" description="Low complexity" evidence="2">
    <location>
        <begin position="105"/>
        <end position="117"/>
    </location>
</feature>
<organism evidence="3 4">
    <name type="scientific">Stylophora pistillata</name>
    <name type="common">Smooth cauliflower coral</name>
    <dbReference type="NCBI Taxonomy" id="50429"/>
    <lineage>
        <taxon>Eukaryota</taxon>
        <taxon>Metazoa</taxon>
        <taxon>Cnidaria</taxon>
        <taxon>Anthozoa</taxon>
        <taxon>Hexacorallia</taxon>
        <taxon>Scleractinia</taxon>
        <taxon>Astrocoeniina</taxon>
        <taxon>Pocilloporidae</taxon>
        <taxon>Stylophora</taxon>
    </lineage>
</organism>
<evidence type="ECO:0000313" key="3">
    <source>
        <dbReference type="EMBL" id="PFX25021.1"/>
    </source>
</evidence>
<feature type="compositionally biased region" description="Basic residues" evidence="2">
    <location>
        <begin position="125"/>
        <end position="139"/>
    </location>
</feature>
<keyword evidence="4" id="KW-1185">Reference proteome</keyword>
<dbReference type="Proteomes" id="UP000225706">
    <property type="component" value="Unassembled WGS sequence"/>
</dbReference>
<feature type="region of interest" description="Disordered" evidence="2">
    <location>
        <begin position="68"/>
        <end position="167"/>
    </location>
</feature>
<comment type="caution">
    <text evidence="3">The sequence shown here is derived from an EMBL/GenBank/DDBJ whole genome shotgun (WGS) entry which is preliminary data.</text>
</comment>